<accession>K1WQQ7</accession>
<dbReference type="STRING" id="1072389.K1WQQ7"/>
<evidence type="ECO:0000256" key="1">
    <source>
        <dbReference type="ARBA" id="ARBA00022801"/>
    </source>
</evidence>
<evidence type="ECO:0008006" key="4">
    <source>
        <dbReference type="Google" id="ProtNLM"/>
    </source>
</evidence>
<protein>
    <recommendedName>
        <fullName evidence="4">2-haloalkanoic acid dehalogenase</fullName>
    </recommendedName>
</protein>
<sequence length="256" mass="28241">MAPKKHLVLDVVGTCVSFTAFYAQIARTLGPRLLAHNISPAHFGYTWKEAAELEFYLLLQSERGLPYPRVLAAVFARTLVMAGVPAGPVRAGAFASREERDVCVRAYTDGLELRDGCREMVERLRGEGWLVWCLTSGEKGRVKGYFEKGGLVMEEERIVSCAELGERMGTGQGALYKPCLAAYRAVLGLFAEEDEKWFGAAHMWDVSAAVKAGFRGAYCSIYDQDPCAEIFDTETMDVMAETLPEMADKMIALTSP</sequence>
<dbReference type="PANTHER" id="PTHR43316">
    <property type="entry name" value="HYDROLASE, HALOACID DELAHOGENASE-RELATED"/>
    <property type="match status" value="1"/>
</dbReference>
<dbReference type="eggNOG" id="ENOG502S2N3">
    <property type="taxonomic scope" value="Eukaryota"/>
</dbReference>
<dbReference type="OrthoDB" id="2363873at2759"/>
<dbReference type="PANTHER" id="PTHR43316:SF4">
    <property type="entry name" value="ACID DEHALOGENASE, PUTATIVE (AFU_ORTHOLOGUE AFUA_8G05870)-RELATED"/>
    <property type="match status" value="1"/>
</dbReference>
<proteinExistence type="predicted"/>
<dbReference type="InParanoid" id="K1WQQ7"/>
<dbReference type="InterPro" id="IPR036412">
    <property type="entry name" value="HAD-like_sf"/>
</dbReference>
<dbReference type="Gene3D" id="3.40.50.1000">
    <property type="entry name" value="HAD superfamily/HAD-like"/>
    <property type="match status" value="1"/>
</dbReference>
<dbReference type="InterPro" id="IPR051540">
    <property type="entry name" value="S-2-haloacid_dehalogenase"/>
</dbReference>
<dbReference type="RefSeq" id="XP_007294461.1">
    <property type="nucleotide sequence ID" value="XM_007294399.1"/>
</dbReference>
<dbReference type="SUPFAM" id="SSF56784">
    <property type="entry name" value="HAD-like"/>
    <property type="match status" value="1"/>
</dbReference>
<dbReference type="InterPro" id="IPR023214">
    <property type="entry name" value="HAD_sf"/>
</dbReference>
<keyword evidence="1" id="KW-0378">Hydrolase</keyword>
<dbReference type="EMBL" id="JH921442">
    <property type="protein sequence ID" value="EKD15356.1"/>
    <property type="molecule type" value="Genomic_DNA"/>
</dbReference>
<reference evidence="2 3" key="1">
    <citation type="journal article" date="2012" name="BMC Genomics">
        <title>Sequencing the genome of Marssonina brunnea reveals fungus-poplar co-evolution.</title>
        <authorList>
            <person name="Zhu S."/>
            <person name="Cao Y.-Z."/>
            <person name="Jiang C."/>
            <person name="Tan B.-Y."/>
            <person name="Wang Z."/>
            <person name="Feng S."/>
            <person name="Zhang L."/>
            <person name="Su X.-H."/>
            <person name="Brejova B."/>
            <person name="Vinar T."/>
            <person name="Xu M."/>
            <person name="Wang M.-X."/>
            <person name="Zhang S.-G."/>
            <person name="Huang M.-R."/>
            <person name="Wu R."/>
            <person name="Zhou Y."/>
        </authorList>
    </citation>
    <scope>NUCLEOTIDE SEQUENCE [LARGE SCALE GENOMIC DNA]</scope>
    <source>
        <strain evidence="2 3">MB_m1</strain>
    </source>
</reference>
<keyword evidence="3" id="KW-1185">Reference proteome</keyword>
<evidence type="ECO:0000313" key="2">
    <source>
        <dbReference type="EMBL" id="EKD15356.1"/>
    </source>
</evidence>
<dbReference type="HOGENOM" id="CLU_045011_2_0_1"/>
<dbReference type="Gene3D" id="1.10.150.240">
    <property type="entry name" value="Putative phosphatase, domain 2"/>
    <property type="match status" value="1"/>
</dbReference>
<organism evidence="2 3">
    <name type="scientific">Marssonina brunnea f. sp. multigermtubi (strain MB_m1)</name>
    <name type="common">Marssonina leaf spot fungus</name>
    <dbReference type="NCBI Taxonomy" id="1072389"/>
    <lineage>
        <taxon>Eukaryota</taxon>
        <taxon>Fungi</taxon>
        <taxon>Dikarya</taxon>
        <taxon>Ascomycota</taxon>
        <taxon>Pezizomycotina</taxon>
        <taxon>Leotiomycetes</taxon>
        <taxon>Helotiales</taxon>
        <taxon>Drepanopezizaceae</taxon>
        <taxon>Drepanopeziza</taxon>
    </lineage>
</organism>
<dbReference type="AlphaFoldDB" id="K1WQQ7"/>
<dbReference type="OMA" id="CVQGYSE"/>
<gene>
    <name evidence="2" type="ORF">MBM_06572</name>
</gene>
<evidence type="ECO:0000313" key="3">
    <source>
        <dbReference type="Proteomes" id="UP000006753"/>
    </source>
</evidence>
<dbReference type="GO" id="GO:0016787">
    <property type="term" value="F:hydrolase activity"/>
    <property type="evidence" value="ECO:0007669"/>
    <property type="project" value="UniProtKB-KW"/>
</dbReference>
<name>K1WQQ7_MARBU</name>
<dbReference type="Proteomes" id="UP000006753">
    <property type="component" value="Unassembled WGS sequence"/>
</dbReference>
<dbReference type="KEGG" id="mbe:MBM_06572"/>
<dbReference type="InterPro" id="IPR023198">
    <property type="entry name" value="PGP-like_dom2"/>
</dbReference>
<dbReference type="GeneID" id="18762507"/>